<comment type="subcellular location">
    <subcellularLocation>
        <location evidence="1">Membrane</location>
        <topology evidence="1">Lipid-anchor</topology>
    </subcellularLocation>
</comment>
<dbReference type="AlphaFoldDB" id="A0A4R6TX15"/>
<dbReference type="PROSITE" id="PS51257">
    <property type="entry name" value="PROKAR_LIPOPROTEIN"/>
    <property type="match status" value="1"/>
</dbReference>
<evidence type="ECO:0000256" key="2">
    <source>
        <dbReference type="ARBA" id="ARBA00007886"/>
    </source>
</evidence>
<evidence type="ECO:0000256" key="7">
    <source>
        <dbReference type="ARBA" id="ARBA00023288"/>
    </source>
</evidence>
<dbReference type="GO" id="GO:0016020">
    <property type="term" value="C:membrane"/>
    <property type="evidence" value="ECO:0007669"/>
    <property type="project" value="UniProtKB-SubCell"/>
</dbReference>
<evidence type="ECO:0000256" key="1">
    <source>
        <dbReference type="ARBA" id="ARBA00004635"/>
    </source>
</evidence>
<comment type="similarity">
    <text evidence="2">Belongs to the GerABKC lipoprotein family.</text>
</comment>
<evidence type="ECO:0000313" key="11">
    <source>
        <dbReference type="Proteomes" id="UP000295632"/>
    </source>
</evidence>
<feature type="domain" description="Spore germination protein N-terminal" evidence="9">
    <location>
        <begin position="24"/>
        <end position="193"/>
    </location>
</feature>
<accession>A0A4R6TX15</accession>
<name>A0A4R6TX15_9BACI</name>
<keyword evidence="3" id="KW-0309">Germination</keyword>
<evidence type="ECO:0000256" key="5">
    <source>
        <dbReference type="ARBA" id="ARBA00023136"/>
    </source>
</evidence>
<evidence type="ECO:0000256" key="6">
    <source>
        <dbReference type="ARBA" id="ARBA00023139"/>
    </source>
</evidence>
<dbReference type="NCBIfam" id="TIGR02887">
    <property type="entry name" value="spore_ger_x_C"/>
    <property type="match status" value="1"/>
</dbReference>
<evidence type="ECO:0000256" key="4">
    <source>
        <dbReference type="ARBA" id="ARBA00022729"/>
    </source>
</evidence>
<dbReference type="InterPro" id="IPR057336">
    <property type="entry name" value="GerAC_N"/>
</dbReference>
<gene>
    <name evidence="10" type="ORF">EV213_11713</name>
</gene>
<keyword evidence="7" id="KW-0449">Lipoprotein</keyword>
<organism evidence="10 11">
    <name type="scientific">Aureibacillus halotolerans</name>
    <dbReference type="NCBI Taxonomy" id="1508390"/>
    <lineage>
        <taxon>Bacteria</taxon>
        <taxon>Bacillati</taxon>
        <taxon>Bacillota</taxon>
        <taxon>Bacilli</taxon>
        <taxon>Bacillales</taxon>
        <taxon>Bacillaceae</taxon>
        <taxon>Aureibacillus</taxon>
    </lineage>
</organism>
<comment type="caution">
    <text evidence="10">The sequence shown here is derived from an EMBL/GenBank/DDBJ whole genome shotgun (WGS) entry which is preliminary data.</text>
</comment>
<dbReference type="EMBL" id="SNYJ01000017">
    <property type="protein sequence ID" value="TDQ36549.1"/>
    <property type="molecule type" value="Genomic_DNA"/>
</dbReference>
<dbReference type="Pfam" id="PF05504">
    <property type="entry name" value="Spore_GerAC"/>
    <property type="match status" value="1"/>
</dbReference>
<reference evidence="10 11" key="1">
    <citation type="submission" date="2019-03" db="EMBL/GenBank/DDBJ databases">
        <title>Genomic Encyclopedia of Type Strains, Phase IV (KMG-IV): sequencing the most valuable type-strain genomes for metagenomic binning, comparative biology and taxonomic classification.</title>
        <authorList>
            <person name="Goeker M."/>
        </authorList>
    </citation>
    <scope>NUCLEOTIDE SEQUENCE [LARGE SCALE GENOMIC DNA]</scope>
    <source>
        <strain evidence="10 11">DSM 28697</strain>
    </source>
</reference>
<feature type="domain" description="Spore germination GerAC-like C-terminal" evidence="8">
    <location>
        <begin position="203"/>
        <end position="370"/>
    </location>
</feature>
<evidence type="ECO:0000256" key="3">
    <source>
        <dbReference type="ARBA" id="ARBA00022544"/>
    </source>
</evidence>
<dbReference type="PANTHER" id="PTHR35789:SF1">
    <property type="entry name" value="SPORE GERMINATION PROTEIN B3"/>
    <property type="match status" value="1"/>
</dbReference>
<dbReference type="PANTHER" id="PTHR35789">
    <property type="entry name" value="SPORE GERMINATION PROTEIN B3"/>
    <property type="match status" value="1"/>
</dbReference>
<keyword evidence="6" id="KW-0564">Palmitate</keyword>
<dbReference type="OrthoDB" id="2569624at2"/>
<dbReference type="RefSeq" id="WP_133581591.1">
    <property type="nucleotide sequence ID" value="NZ_SNYJ01000017.1"/>
</dbReference>
<dbReference type="Gene3D" id="6.20.190.10">
    <property type="entry name" value="Nutrient germinant receptor protein C, domain 1"/>
    <property type="match status" value="1"/>
</dbReference>
<proteinExistence type="inferred from homology"/>
<keyword evidence="11" id="KW-1185">Reference proteome</keyword>
<keyword evidence="4" id="KW-0732">Signal</keyword>
<dbReference type="GO" id="GO:0009847">
    <property type="term" value="P:spore germination"/>
    <property type="evidence" value="ECO:0007669"/>
    <property type="project" value="InterPro"/>
</dbReference>
<dbReference type="Gene3D" id="3.30.300.210">
    <property type="entry name" value="Nutrient germinant receptor protein C, domain 3"/>
    <property type="match status" value="1"/>
</dbReference>
<sequence length="378" mass="42843">MSSRQPFHVLLTILLLFLLTGCWDARAIEDVAFAVGFGYDKPESNDKIKVTYQFINTAAALEAQTKKYINITRESNSVHETIRDTSLQTYPVNSRHLKVLVIHHDLAEDIQIDKLINQVMKSNEVRRSCYVLISREPAQQIFSNEIANIVPVQQLKVLSRTIGYSNKKLPALTLGKMSSHLQEKVSFAIPEVRTDAGRNTLGGAFVVRGNLQKVVGHLNVRQTIGLNYLLGYEVGGTTTVNNDDKLRVFEVHDVKSKPKLTYSKQRGFEASFALQLTGRLSEDWNEDENSFKGNYLKLVEKKVEEDIKKSIEDLLTILQSDLKADVLKLHDLARIHHFDEYKNIKKEWDESIFPEIPIKVDVKATITDFGTKGATTKD</sequence>
<protein>
    <submittedName>
        <fullName evidence="10">Spore germination protein AC/spore germination protein BC</fullName>
    </submittedName>
</protein>
<evidence type="ECO:0000259" key="9">
    <source>
        <dbReference type="Pfam" id="PF25198"/>
    </source>
</evidence>
<dbReference type="InterPro" id="IPR008844">
    <property type="entry name" value="Spore_GerAC-like"/>
</dbReference>
<dbReference type="InterPro" id="IPR038501">
    <property type="entry name" value="Spore_GerAC_C_sf"/>
</dbReference>
<keyword evidence="5" id="KW-0472">Membrane</keyword>
<evidence type="ECO:0000313" key="10">
    <source>
        <dbReference type="EMBL" id="TDQ36549.1"/>
    </source>
</evidence>
<evidence type="ECO:0000259" key="8">
    <source>
        <dbReference type="Pfam" id="PF05504"/>
    </source>
</evidence>
<dbReference type="Proteomes" id="UP000295632">
    <property type="component" value="Unassembled WGS sequence"/>
</dbReference>
<dbReference type="InterPro" id="IPR046953">
    <property type="entry name" value="Spore_GerAC-like_C"/>
</dbReference>
<dbReference type="Pfam" id="PF25198">
    <property type="entry name" value="Spore_GerAC_N"/>
    <property type="match status" value="1"/>
</dbReference>